<dbReference type="RefSeq" id="XP_002110206.1">
    <property type="nucleotide sequence ID" value="XM_002110170.1"/>
</dbReference>
<keyword evidence="1" id="KW-0245">EGF-like domain</keyword>
<dbReference type="PROSITE" id="PS50026">
    <property type="entry name" value="EGF_3"/>
    <property type="match status" value="1"/>
</dbReference>
<feature type="domain" description="EGF-like" evidence="4">
    <location>
        <begin position="205"/>
        <end position="241"/>
    </location>
</feature>
<feature type="transmembrane region" description="Helical" evidence="2">
    <location>
        <begin position="273"/>
        <end position="297"/>
    </location>
</feature>
<dbReference type="EMBL" id="DS985242">
    <property type="protein sequence ID" value="EDV28372.1"/>
    <property type="molecule type" value="Genomic_DNA"/>
</dbReference>
<sequence length="346" mass="38377">MPFLATALLSLYASLYFGSCQNVTLPPSSLYVDYCMPSSTQPSSSVQWTVIAFPNGKIQQSTDNRITFSYNYDDEVEFYYIRCNNGNNLVKENILYINSRTRGVILWLDEDGQVIPQTDVTNITLTVAVFPFQLRAKVFGCEKNVLAAIRSPPLNASLTNSFPGNVIEFFQVNYGLYSLRIECLGKWNTTLLTASAIVSGPARATGNDCHCVHNGVCSLVQNDENNQTCYCSDEYTGSKCQWKAATSQQVATATASSITTKPPSVPVPLNTTAIVMIHVALAVLDCCFLLTIAIIYYKRHFPRGRLEIHRVNSAVYTPVSTVEPKQVPQKVEDLPEYAELEKVTQD</sequence>
<evidence type="ECO:0000256" key="2">
    <source>
        <dbReference type="SAM" id="Phobius"/>
    </source>
</evidence>
<comment type="caution">
    <text evidence="1">Lacks conserved residue(s) required for the propagation of feature annotation.</text>
</comment>
<accession>B3RMI7</accession>
<dbReference type="HOGENOM" id="CLU_802494_0_0_1"/>
<evidence type="ECO:0000313" key="5">
    <source>
        <dbReference type="EMBL" id="EDV28372.1"/>
    </source>
</evidence>
<keyword evidence="3" id="KW-0732">Signal</keyword>
<feature type="signal peptide" evidence="3">
    <location>
        <begin position="1"/>
        <end position="20"/>
    </location>
</feature>
<evidence type="ECO:0000313" key="6">
    <source>
        <dbReference type="Proteomes" id="UP000009022"/>
    </source>
</evidence>
<gene>
    <name evidence="5" type="ORF">TRIADDRAFT_53962</name>
</gene>
<reference evidence="5 6" key="1">
    <citation type="journal article" date="2008" name="Nature">
        <title>The Trichoplax genome and the nature of placozoans.</title>
        <authorList>
            <person name="Srivastava M."/>
            <person name="Begovic E."/>
            <person name="Chapman J."/>
            <person name="Putnam N.H."/>
            <person name="Hellsten U."/>
            <person name="Kawashima T."/>
            <person name="Kuo A."/>
            <person name="Mitros T."/>
            <person name="Salamov A."/>
            <person name="Carpenter M.L."/>
            <person name="Signorovitch A.Y."/>
            <person name="Moreno M.A."/>
            <person name="Kamm K."/>
            <person name="Grimwood J."/>
            <person name="Schmutz J."/>
            <person name="Shapiro H."/>
            <person name="Grigoriev I.V."/>
            <person name="Buss L.W."/>
            <person name="Schierwater B."/>
            <person name="Dellaporta S.L."/>
            <person name="Rokhsar D.S."/>
        </authorList>
    </citation>
    <scope>NUCLEOTIDE SEQUENCE [LARGE SCALE GENOMIC DNA]</scope>
    <source>
        <strain evidence="5 6">Grell-BS-1999</strain>
    </source>
</reference>
<dbReference type="InParanoid" id="B3RMI7"/>
<dbReference type="PROSITE" id="PS00022">
    <property type="entry name" value="EGF_1"/>
    <property type="match status" value="1"/>
</dbReference>
<keyword evidence="6" id="KW-1185">Reference proteome</keyword>
<evidence type="ECO:0000256" key="3">
    <source>
        <dbReference type="SAM" id="SignalP"/>
    </source>
</evidence>
<dbReference type="AlphaFoldDB" id="B3RMI7"/>
<evidence type="ECO:0000256" key="1">
    <source>
        <dbReference type="PROSITE-ProRule" id="PRU00076"/>
    </source>
</evidence>
<dbReference type="InterPro" id="IPR000742">
    <property type="entry name" value="EGF"/>
</dbReference>
<dbReference type="Proteomes" id="UP000009022">
    <property type="component" value="Unassembled WGS sequence"/>
</dbReference>
<protein>
    <recommendedName>
        <fullName evidence="4">EGF-like domain-containing protein</fullName>
    </recommendedName>
</protein>
<dbReference type="CTD" id="6751421"/>
<keyword evidence="1" id="KW-1015">Disulfide bond</keyword>
<keyword evidence="2" id="KW-0472">Membrane</keyword>
<dbReference type="KEGG" id="tad:TRIADDRAFT_53962"/>
<dbReference type="SUPFAM" id="SSF57196">
    <property type="entry name" value="EGF/Laminin"/>
    <property type="match status" value="1"/>
</dbReference>
<organism evidence="5 6">
    <name type="scientific">Trichoplax adhaerens</name>
    <name type="common">Trichoplax reptans</name>
    <dbReference type="NCBI Taxonomy" id="10228"/>
    <lineage>
        <taxon>Eukaryota</taxon>
        <taxon>Metazoa</taxon>
        <taxon>Placozoa</taxon>
        <taxon>Uniplacotomia</taxon>
        <taxon>Trichoplacea</taxon>
        <taxon>Trichoplacidae</taxon>
        <taxon>Trichoplax</taxon>
    </lineage>
</organism>
<evidence type="ECO:0000259" key="4">
    <source>
        <dbReference type="PROSITE" id="PS50026"/>
    </source>
</evidence>
<feature type="chain" id="PRO_5002796774" description="EGF-like domain-containing protein" evidence="3">
    <location>
        <begin position="21"/>
        <end position="346"/>
    </location>
</feature>
<proteinExistence type="predicted"/>
<feature type="disulfide bond" evidence="1">
    <location>
        <begin position="231"/>
        <end position="240"/>
    </location>
</feature>
<keyword evidence="2" id="KW-0812">Transmembrane</keyword>
<name>B3RMI7_TRIAD</name>
<keyword evidence="2" id="KW-1133">Transmembrane helix</keyword>
<dbReference type="GeneID" id="6751421"/>